<reference evidence="2 3" key="1">
    <citation type="submission" date="2024-04" db="EMBL/GenBank/DDBJ databases">
        <title>Phylogenomic analyses of a clade within the roseobacter group suggest taxonomic reassignments of species of the genera Aestuariivita, Citreicella, Loktanella, Nautella, Pelagibaca, Ruegeria, Thalassobius, Thiobacimonas and Tropicibacter, and the proposal o.</title>
        <authorList>
            <person name="Jeon C.O."/>
        </authorList>
    </citation>
    <scope>NUCLEOTIDE SEQUENCE [LARGE SCALE GENOMIC DNA]</scope>
    <source>
        <strain evidence="2 3">G8-12</strain>
    </source>
</reference>
<dbReference type="InterPro" id="IPR039760">
    <property type="entry name" value="MOFRL_protein"/>
</dbReference>
<dbReference type="KEGG" id="yag:AABB28_02600"/>
<organism evidence="2 3">
    <name type="scientific">Yoonia algicola</name>
    <dbReference type="NCBI Taxonomy" id="3137368"/>
    <lineage>
        <taxon>Bacteria</taxon>
        <taxon>Pseudomonadati</taxon>
        <taxon>Pseudomonadota</taxon>
        <taxon>Alphaproteobacteria</taxon>
        <taxon>Rhodobacterales</taxon>
        <taxon>Paracoccaceae</taxon>
        <taxon>Yoonia</taxon>
    </lineage>
</organism>
<dbReference type="InterPro" id="IPR007835">
    <property type="entry name" value="MOFRL"/>
</dbReference>
<proteinExistence type="predicted"/>
<dbReference type="GO" id="GO:0005737">
    <property type="term" value="C:cytoplasm"/>
    <property type="evidence" value="ECO:0007669"/>
    <property type="project" value="TreeGrafter"/>
</dbReference>
<dbReference type="Gene3D" id="3.40.1480.10">
    <property type="entry name" value="MOFRL domain"/>
    <property type="match status" value="1"/>
</dbReference>
<dbReference type="PANTHER" id="PTHR12227">
    <property type="entry name" value="GLYCERATE KINASE"/>
    <property type="match status" value="1"/>
</dbReference>
<gene>
    <name evidence="2" type="ORF">AABB28_02600</name>
</gene>
<sequence>MGGETTVVLRGSGRGGRNQELALRIAQEAALRGWTDWTCLQGGSDGRDGPTDAAGGLVDQDTLGKIGDLEAALANNDSYAALKEAGDLLMTDATGTNVADLGVMIRRG</sequence>
<name>A0AAN0NFF8_9RHOB</name>
<dbReference type="InterPro" id="IPR037035">
    <property type="entry name" value="GK-like_C_sf"/>
</dbReference>
<dbReference type="Proteomes" id="UP001451782">
    <property type="component" value="Chromosome"/>
</dbReference>
<evidence type="ECO:0000259" key="1">
    <source>
        <dbReference type="Pfam" id="PF05161"/>
    </source>
</evidence>
<dbReference type="GO" id="GO:0008887">
    <property type="term" value="F:glycerate kinase activity"/>
    <property type="evidence" value="ECO:0007669"/>
    <property type="project" value="InterPro"/>
</dbReference>
<accession>A0AAN0NFF8</accession>
<keyword evidence="3" id="KW-1185">Reference proteome</keyword>
<feature type="domain" description="MOFRL" evidence="1">
    <location>
        <begin position="1"/>
        <end position="100"/>
    </location>
</feature>
<dbReference type="AlphaFoldDB" id="A0AAN0NFF8"/>
<dbReference type="Pfam" id="PF05161">
    <property type="entry name" value="MOFRL"/>
    <property type="match status" value="1"/>
</dbReference>
<dbReference type="SUPFAM" id="SSF82544">
    <property type="entry name" value="GckA/TtuD-like"/>
    <property type="match status" value="1"/>
</dbReference>
<dbReference type="RefSeq" id="WP_342070583.1">
    <property type="nucleotide sequence ID" value="NZ_CP151762.1"/>
</dbReference>
<dbReference type="PANTHER" id="PTHR12227:SF0">
    <property type="entry name" value="GLYCERATE KINASE"/>
    <property type="match status" value="1"/>
</dbReference>
<evidence type="ECO:0000313" key="3">
    <source>
        <dbReference type="Proteomes" id="UP001451782"/>
    </source>
</evidence>
<evidence type="ECO:0000313" key="2">
    <source>
        <dbReference type="EMBL" id="WZU64216.1"/>
    </source>
</evidence>
<dbReference type="EMBL" id="CP151762">
    <property type="protein sequence ID" value="WZU64216.1"/>
    <property type="molecule type" value="Genomic_DNA"/>
</dbReference>
<protein>
    <submittedName>
        <fullName evidence="2">MOFRL family protein</fullName>
    </submittedName>
</protein>